<organism evidence="4 5">
    <name type="scientific">Mycolicibacter algericus</name>
    <name type="common">Mycobacterium algericum</name>
    <dbReference type="NCBI Taxonomy" id="1288388"/>
    <lineage>
        <taxon>Bacteria</taxon>
        <taxon>Bacillati</taxon>
        <taxon>Actinomycetota</taxon>
        <taxon>Actinomycetes</taxon>
        <taxon>Mycobacteriales</taxon>
        <taxon>Mycobacteriaceae</taxon>
        <taxon>Mycolicibacter</taxon>
    </lineage>
</organism>
<evidence type="ECO:0000259" key="2">
    <source>
        <dbReference type="Pfam" id="PF18645"/>
    </source>
</evidence>
<feature type="domain" description="DUF5631" evidence="2">
    <location>
        <begin position="776"/>
        <end position="871"/>
    </location>
</feature>
<reference evidence="4 5" key="1">
    <citation type="journal article" date="2019" name="Emerg. Microbes Infect.">
        <title>Comprehensive subspecies identification of 175 nontuberculous mycobacteria species based on 7547 genomic profiles.</title>
        <authorList>
            <person name="Matsumoto Y."/>
            <person name="Kinjo T."/>
            <person name="Motooka D."/>
            <person name="Nabeya D."/>
            <person name="Jung N."/>
            <person name="Uechi K."/>
            <person name="Horii T."/>
            <person name="Iida T."/>
            <person name="Fujita J."/>
            <person name="Nakamura S."/>
        </authorList>
    </citation>
    <scope>NUCLEOTIDE SEQUENCE [LARGE SCALE GENOMIC DNA]</scope>
    <source>
        <strain evidence="4 5">JCM 30723</strain>
    </source>
</reference>
<feature type="compositionally biased region" description="Low complexity" evidence="1">
    <location>
        <begin position="613"/>
        <end position="626"/>
    </location>
</feature>
<feature type="compositionally biased region" description="Low complexity" evidence="1">
    <location>
        <begin position="533"/>
        <end position="568"/>
    </location>
</feature>
<feature type="compositionally biased region" description="Gly residues" evidence="1">
    <location>
        <begin position="221"/>
        <end position="237"/>
    </location>
</feature>
<proteinExistence type="predicted"/>
<evidence type="ECO:0000313" key="5">
    <source>
        <dbReference type="Proteomes" id="UP000465305"/>
    </source>
</evidence>
<dbReference type="Pfam" id="PF18645">
    <property type="entry name" value="DUF5631"/>
    <property type="match status" value="1"/>
</dbReference>
<dbReference type="InterPro" id="IPR040833">
    <property type="entry name" value="DUF5631"/>
</dbReference>
<feature type="compositionally biased region" description="Gly residues" evidence="1">
    <location>
        <begin position="245"/>
        <end position="262"/>
    </location>
</feature>
<gene>
    <name evidence="4" type="ORF">MALGJ_34340</name>
</gene>
<sequence>MTDLPDSRPFTQMLIGAWWPAPPTGPTDAVAFWSGHMDIKQREANELNKAALWLGEHNSGNTLEDMLSRLRLGKKRLLDVAHHCRSKKEANESVVTAVSHLRETLTGIAKSGNDEIDKIQKSNEPPEVKVAKIGGVVFEANRHAGAAAITANSAIVDATQRMFDETGGHVNADEWMRGHGANLDVPPPRKPTPGEVTRAQSYDGGQGGLGTNGSQPTDGGRANGGDGGAGGQRGTGAGTPATTNGTGGDDGAGGTGNTGGTTGPATTDGSGSDGTAAGKGGNAGAGGNFGSTGGGGRAGGANSGGPAGGTNGGSSGGSGGTTGANGGGTGGSGATTAANGGGSGGSGAANGGGSGAAGTGANGGGGSTAANGGGGGSSTGANGGGNAAGANWGGGGQQVGGGSVGGTGGFSGGGGGGAGIPGAGGSGGGLGGTSPLTASGAGFGGGGSASGASGPAGLQGGVLSQAFASGTAGGPAGPGGPGGTPPWAQGGPGSSGFGQSSGPQVPPSPSVTPMAGGVLGNLGSLGASSPEVAPTASTTGATMPTPAAAPPMTAGPTAVPSAPISAGPAAPPSGPLPGYGADLRPAAAAAPAASTPTAGPAAPVSPPAPGGPTTPTSGGATVASSGDRPAPGKPTASTSGQSGAAMAGGAAAGGTAGAGAGTAAKRMAEQDDVQRKVDAVARQAPNLAWAAGLRDDESTTVLVTDLAGGWIPPGVLLPPGVTLLAPAQRRPDLSVVDLLGAVIATATHQPNTYVAEAGPNDPRPGAGERARYGQRIDELGPTLTDAAGASSRLPRIVQTVAHAVARRSGVADNEIERFRNVIADTADKVLSAYPHHLPRDVADWMLLATIDALIDGSEELARYHLAWHQAVAPGRQAA</sequence>
<accession>A0A7I9YDK1</accession>
<dbReference type="InterPro" id="IPR040604">
    <property type="entry name" value="DUF5632"/>
</dbReference>
<feature type="compositionally biased region" description="Pro residues" evidence="1">
    <location>
        <begin position="603"/>
        <end position="612"/>
    </location>
</feature>
<feature type="region of interest" description="Disordered" evidence="1">
    <location>
        <begin position="466"/>
        <end position="658"/>
    </location>
</feature>
<evidence type="ECO:0000259" key="3">
    <source>
        <dbReference type="Pfam" id="PF18646"/>
    </source>
</evidence>
<evidence type="ECO:0000256" key="1">
    <source>
        <dbReference type="SAM" id="MobiDB-lite"/>
    </source>
</evidence>
<name>A0A7I9YDK1_MYCAL</name>
<dbReference type="Pfam" id="PF18646">
    <property type="entry name" value="DUF5632"/>
    <property type="match status" value="1"/>
</dbReference>
<feature type="compositionally biased region" description="Low complexity" evidence="1">
    <location>
        <begin position="635"/>
        <end position="649"/>
    </location>
</feature>
<protein>
    <submittedName>
        <fullName evidence="4">Uncharacterized protein</fullName>
    </submittedName>
</protein>
<dbReference type="EMBL" id="BLKY01000001">
    <property type="protein sequence ID" value="GFG86758.1"/>
    <property type="molecule type" value="Genomic_DNA"/>
</dbReference>
<feature type="compositionally biased region" description="Gly residues" evidence="1">
    <location>
        <begin position="471"/>
        <end position="482"/>
    </location>
</feature>
<feature type="domain" description="DUF5632" evidence="3">
    <location>
        <begin position="668"/>
        <end position="750"/>
    </location>
</feature>
<feature type="region of interest" description="Disordered" evidence="1">
    <location>
        <begin position="170"/>
        <end position="408"/>
    </location>
</feature>
<dbReference type="Proteomes" id="UP000465305">
    <property type="component" value="Unassembled WGS sequence"/>
</dbReference>
<feature type="compositionally biased region" description="Gly residues" evidence="1">
    <location>
        <begin position="277"/>
        <end position="408"/>
    </location>
</feature>
<evidence type="ECO:0000313" key="4">
    <source>
        <dbReference type="EMBL" id="GFG86758.1"/>
    </source>
</evidence>
<feature type="compositionally biased region" description="Low complexity" evidence="1">
    <location>
        <begin position="576"/>
        <end position="602"/>
    </location>
</feature>
<comment type="caution">
    <text evidence="4">The sequence shown here is derived from an EMBL/GenBank/DDBJ whole genome shotgun (WGS) entry which is preliminary data.</text>
</comment>
<feature type="compositionally biased region" description="Low complexity" evidence="1">
    <location>
        <begin position="263"/>
        <end position="276"/>
    </location>
</feature>
<dbReference type="AlphaFoldDB" id="A0A7I9YDK1"/>